<gene>
    <name evidence="1" type="ORF">BV22DRAFT_999234</name>
</gene>
<dbReference type="Proteomes" id="UP000790709">
    <property type="component" value="Unassembled WGS sequence"/>
</dbReference>
<proteinExistence type="predicted"/>
<accession>A0ACB8C1E6</accession>
<protein>
    <submittedName>
        <fullName evidence="1">Uncharacterized protein</fullName>
    </submittedName>
</protein>
<name>A0ACB8C1E6_9AGAM</name>
<organism evidence="1 2">
    <name type="scientific">Leucogyrophana mollusca</name>
    <dbReference type="NCBI Taxonomy" id="85980"/>
    <lineage>
        <taxon>Eukaryota</taxon>
        <taxon>Fungi</taxon>
        <taxon>Dikarya</taxon>
        <taxon>Basidiomycota</taxon>
        <taxon>Agaricomycotina</taxon>
        <taxon>Agaricomycetes</taxon>
        <taxon>Agaricomycetidae</taxon>
        <taxon>Boletales</taxon>
        <taxon>Boletales incertae sedis</taxon>
        <taxon>Leucogyrophana</taxon>
    </lineage>
</organism>
<sequence>MANAKQYYVNATSYAATYQKLAAQSKSTTSNDPQHQRETAAALSGFSYNILGFQTALAELGADEGLANYDRTNDLETLLKNVVNVNKGVLTTTSVLVDDIPVLGPILGPTVYDIKCVLDEILDTCENLTDATINALQPLLKTVIGQATTAACHSGVEVAGLCI</sequence>
<evidence type="ECO:0000313" key="2">
    <source>
        <dbReference type="Proteomes" id="UP000790709"/>
    </source>
</evidence>
<comment type="caution">
    <text evidence="1">The sequence shown here is derived from an EMBL/GenBank/DDBJ whole genome shotgun (WGS) entry which is preliminary data.</text>
</comment>
<keyword evidence="2" id="KW-1185">Reference proteome</keyword>
<dbReference type="EMBL" id="MU266328">
    <property type="protein sequence ID" value="KAH7930983.1"/>
    <property type="molecule type" value="Genomic_DNA"/>
</dbReference>
<reference evidence="1" key="1">
    <citation type="journal article" date="2021" name="New Phytol.">
        <title>Evolutionary innovations through gain and loss of genes in the ectomycorrhizal Boletales.</title>
        <authorList>
            <person name="Wu G."/>
            <person name="Miyauchi S."/>
            <person name="Morin E."/>
            <person name="Kuo A."/>
            <person name="Drula E."/>
            <person name="Varga T."/>
            <person name="Kohler A."/>
            <person name="Feng B."/>
            <person name="Cao Y."/>
            <person name="Lipzen A."/>
            <person name="Daum C."/>
            <person name="Hundley H."/>
            <person name="Pangilinan J."/>
            <person name="Johnson J."/>
            <person name="Barry K."/>
            <person name="LaButti K."/>
            <person name="Ng V."/>
            <person name="Ahrendt S."/>
            <person name="Min B."/>
            <person name="Choi I.G."/>
            <person name="Park H."/>
            <person name="Plett J.M."/>
            <person name="Magnuson J."/>
            <person name="Spatafora J.W."/>
            <person name="Nagy L.G."/>
            <person name="Henrissat B."/>
            <person name="Grigoriev I.V."/>
            <person name="Yang Z.L."/>
            <person name="Xu J."/>
            <person name="Martin F.M."/>
        </authorList>
    </citation>
    <scope>NUCLEOTIDE SEQUENCE</scope>
    <source>
        <strain evidence="1">KUC20120723A-06</strain>
    </source>
</reference>
<evidence type="ECO:0000313" key="1">
    <source>
        <dbReference type="EMBL" id="KAH7930983.1"/>
    </source>
</evidence>